<name>A0ABD0TC15_LOXSC</name>
<dbReference type="PROSITE" id="PS51805">
    <property type="entry name" value="EPHD"/>
    <property type="match status" value="1"/>
</dbReference>
<gene>
    <name evidence="7" type="ORF">ABMA28_014722</name>
</gene>
<feature type="region of interest" description="Disordered" evidence="5">
    <location>
        <begin position="1"/>
        <end position="22"/>
    </location>
</feature>
<feature type="compositionally biased region" description="Low complexity" evidence="5">
    <location>
        <begin position="592"/>
        <end position="603"/>
    </location>
</feature>
<evidence type="ECO:0000256" key="4">
    <source>
        <dbReference type="ARBA" id="ARBA00022833"/>
    </source>
</evidence>
<dbReference type="PANTHER" id="PTHR14955:SF4">
    <property type="entry name" value="PHD-TYPE DOMAIN-CONTAINING PROTEIN"/>
    <property type="match status" value="1"/>
</dbReference>
<keyword evidence="1" id="KW-0597">Phosphoprotein</keyword>
<feature type="compositionally biased region" description="Low complexity" evidence="5">
    <location>
        <begin position="492"/>
        <end position="503"/>
    </location>
</feature>
<protein>
    <recommendedName>
        <fullName evidence="6">PHD-type domain-containing protein</fullName>
    </recommendedName>
</protein>
<evidence type="ECO:0000259" key="6">
    <source>
        <dbReference type="PROSITE" id="PS51805"/>
    </source>
</evidence>
<accession>A0ABD0TC15</accession>
<dbReference type="AlphaFoldDB" id="A0ABD0TC15"/>
<organism evidence="7 8">
    <name type="scientific">Loxostege sticticalis</name>
    <name type="common">Beet webworm moth</name>
    <dbReference type="NCBI Taxonomy" id="481309"/>
    <lineage>
        <taxon>Eukaryota</taxon>
        <taxon>Metazoa</taxon>
        <taxon>Ecdysozoa</taxon>
        <taxon>Arthropoda</taxon>
        <taxon>Hexapoda</taxon>
        <taxon>Insecta</taxon>
        <taxon>Pterygota</taxon>
        <taxon>Neoptera</taxon>
        <taxon>Endopterygota</taxon>
        <taxon>Lepidoptera</taxon>
        <taxon>Glossata</taxon>
        <taxon>Ditrysia</taxon>
        <taxon>Pyraloidea</taxon>
        <taxon>Crambidae</taxon>
        <taxon>Pyraustinae</taxon>
        <taxon>Loxostege</taxon>
    </lineage>
</organism>
<dbReference type="PANTHER" id="PTHR14955">
    <property type="entry name" value="RETINOIC ACID INDUCED 1/TRANSCRIPTION FACTOR 20"/>
    <property type="match status" value="1"/>
</dbReference>
<sequence>MSGGSQHNPNGRQSQLGPGWSPLQVANFLARAPQVHMASDRGVTWHTPTPPPHLYHVPAPSPPDPLQMFATLQAMKNAGGNSVFRHTATPPELYRHTPTPPDKHLMRHTPSPGDVKAGAPMPPTELYPHLGPGRDKLVRPEDLLAYARVGVDLSLAGARAANGSPAPHPASPALSVRDAPTINSLIARAQPRHGHARVDALLERLVPSPASPHSVIVHSRAAPTPSPPSSNEDSADSCGAPPGSKRKRKPERTIRVPSAPPPAPAAASAEPAAPPARHEPPQPAPPAPARKEPPPEPPAVTVTPTPAPAPAPTPTVPTHPPSPIPQPSPTHPPAPIPQPSPPKPIENGEVKTNGPEKPPSPPPERPARRKTRSGSAETIDDIAAMIASTDRAADPPLPPPVPATPTEPPVTVDNLKSVLASPEPKAEPEVRQSPPQIEEKPPEAPPVEAAAAPRRRSARTSNSESANVPVDSPSEGKPAEPDTQGCQSAGNAAETPTAEPTAAFVEVENQLEKMFAGIEEEPMSTDKTEDQDKPTAKAKKRRKSAPTKGERKAARRASRASTDEGGLRRKAARKKEAGKAKKKESVRDAYDSGSNAGSSRSRGPYIQIRGPRDSPLSVSVINASTGEEDGDATLGRRKGGEEFRNGLRARGLHASTLGLRYDATTPDVTWLCVFCERGPHAAGLGDLFGPYTVDTDCEEFRALDEATRRRYTGGASPCEVWLHAACGVWAPGLVAAGARLWGLAGAVWGARGGRCGVCARPPAPIACAARACKARAHLPCARKDNWTLDDDTFRALCPTHAQEQ</sequence>
<evidence type="ECO:0000313" key="7">
    <source>
        <dbReference type="EMBL" id="KAL0840926.1"/>
    </source>
</evidence>
<dbReference type="InterPro" id="IPR013083">
    <property type="entry name" value="Znf_RING/FYVE/PHD"/>
</dbReference>
<feature type="compositionally biased region" description="Basic residues" evidence="5">
    <location>
        <begin position="536"/>
        <end position="545"/>
    </location>
</feature>
<feature type="compositionally biased region" description="Basic and acidic residues" evidence="5">
    <location>
        <begin position="524"/>
        <end position="535"/>
    </location>
</feature>
<keyword evidence="3" id="KW-0863">Zinc-finger</keyword>
<proteinExistence type="predicted"/>
<dbReference type="Pfam" id="PF13771">
    <property type="entry name" value="zf-HC5HC2H"/>
    <property type="match status" value="1"/>
</dbReference>
<feature type="compositionally biased region" description="Basic and acidic residues" evidence="5">
    <location>
        <begin position="574"/>
        <end position="590"/>
    </location>
</feature>
<dbReference type="EMBL" id="JBEDNZ010000006">
    <property type="protein sequence ID" value="KAL0840926.1"/>
    <property type="molecule type" value="Genomic_DNA"/>
</dbReference>
<feature type="domain" description="PHD-type" evidence="6">
    <location>
        <begin position="669"/>
        <end position="801"/>
    </location>
</feature>
<feature type="compositionally biased region" description="Pro residues" evidence="5">
    <location>
        <begin position="305"/>
        <end position="344"/>
    </location>
</feature>
<reference evidence="7 8" key="1">
    <citation type="submission" date="2024-06" db="EMBL/GenBank/DDBJ databases">
        <title>A chromosome-level genome assembly of beet webworm, Loxostege sticticalis.</title>
        <authorList>
            <person name="Zhang Y."/>
        </authorList>
    </citation>
    <scope>NUCLEOTIDE SEQUENCE [LARGE SCALE GENOMIC DNA]</scope>
    <source>
        <strain evidence="7">AQ028</strain>
        <tissue evidence="7">Male pupae</tissue>
    </source>
</reference>
<feature type="region of interest" description="Disordered" evidence="5">
    <location>
        <begin position="211"/>
        <end position="618"/>
    </location>
</feature>
<dbReference type="InterPro" id="IPR034732">
    <property type="entry name" value="EPHD"/>
</dbReference>
<evidence type="ECO:0000256" key="5">
    <source>
        <dbReference type="SAM" id="MobiDB-lite"/>
    </source>
</evidence>
<keyword evidence="4" id="KW-0862">Zinc</keyword>
<evidence type="ECO:0000256" key="3">
    <source>
        <dbReference type="ARBA" id="ARBA00022771"/>
    </source>
</evidence>
<evidence type="ECO:0000256" key="2">
    <source>
        <dbReference type="ARBA" id="ARBA00022723"/>
    </source>
</evidence>
<evidence type="ECO:0000313" key="8">
    <source>
        <dbReference type="Proteomes" id="UP001549921"/>
    </source>
</evidence>
<dbReference type="Proteomes" id="UP001549921">
    <property type="component" value="Unassembled WGS sequence"/>
</dbReference>
<feature type="compositionally biased region" description="Polar residues" evidence="5">
    <location>
        <begin position="1"/>
        <end position="16"/>
    </location>
</feature>
<comment type="caution">
    <text evidence="7">The sequence shown here is derived from an EMBL/GenBank/DDBJ whole genome shotgun (WGS) entry which is preliminary data.</text>
</comment>
<feature type="compositionally biased region" description="Pro residues" evidence="5">
    <location>
        <begin position="395"/>
        <end position="408"/>
    </location>
</feature>
<evidence type="ECO:0000256" key="1">
    <source>
        <dbReference type="ARBA" id="ARBA00022553"/>
    </source>
</evidence>
<keyword evidence="2" id="KW-0479">Metal-binding</keyword>
<dbReference type="GO" id="GO:0008270">
    <property type="term" value="F:zinc ion binding"/>
    <property type="evidence" value="ECO:0007669"/>
    <property type="project" value="UniProtKB-KW"/>
</dbReference>
<dbReference type="InterPro" id="IPR052440">
    <property type="entry name" value="Trans_Reg/Chrom_Remod"/>
</dbReference>
<dbReference type="Gene3D" id="3.30.40.10">
    <property type="entry name" value="Zinc/RING finger domain, C3HC4 (zinc finger)"/>
    <property type="match status" value="1"/>
</dbReference>